<dbReference type="AlphaFoldDB" id="A0A2I0W611"/>
<keyword evidence="2" id="KW-1185">Reference proteome</keyword>
<gene>
    <name evidence="1" type="ORF">MA16_Dca011537</name>
</gene>
<evidence type="ECO:0000313" key="1">
    <source>
        <dbReference type="EMBL" id="PKU71096.1"/>
    </source>
</evidence>
<evidence type="ECO:0000313" key="2">
    <source>
        <dbReference type="Proteomes" id="UP000233837"/>
    </source>
</evidence>
<reference evidence="1 2" key="1">
    <citation type="journal article" date="2016" name="Sci. Rep.">
        <title>The Dendrobium catenatum Lindl. genome sequence provides insights into polysaccharide synthase, floral development and adaptive evolution.</title>
        <authorList>
            <person name="Zhang G.Q."/>
            <person name="Xu Q."/>
            <person name="Bian C."/>
            <person name="Tsai W.C."/>
            <person name="Yeh C.M."/>
            <person name="Liu K.W."/>
            <person name="Yoshida K."/>
            <person name="Zhang L.S."/>
            <person name="Chang S.B."/>
            <person name="Chen F."/>
            <person name="Shi Y."/>
            <person name="Su Y.Y."/>
            <person name="Zhang Y.Q."/>
            <person name="Chen L.J."/>
            <person name="Yin Y."/>
            <person name="Lin M."/>
            <person name="Huang H."/>
            <person name="Deng H."/>
            <person name="Wang Z.W."/>
            <person name="Zhu S.L."/>
            <person name="Zhao X."/>
            <person name="Deng C."/>
            <person name="Niu S.C."/>
            <person name="Huang J."/>
            <person name="Wang M."/>
            <person name="Liu G.H."/>
            <person name="Yang H.J."/>
            <person name="Xiao X.J."/>
            <person name="Hsiao Y.Y."/>
            <person name="Wu W.L."/>
            <person name="Chen Y.Y."/>
            <person name="Mitsuda N."/>
            <person name="Ohme-Takagi M."/>
            <person name="Luo Y.B."/>
            <person name="Van de Peer Y."/>
            <person name="Liu Z.J."/>
        </authorList>
    </citation>
    <scope>NUCLEOTIDE SEQUENCE [LARGE SCALE GENOMIC DNA]</scope>
    <source>
        <tissue evidence="1">The whole plant</tissue>
    </source>
</reference>
<reference evidence="1 2" key="2">
    <citation type="journal article" date="2017" name="Nature">
        <title>The Apostasia genome and the evolution of orchids.</title>
        <authorList>
            <person name="Zhang G.Q."/>
            <person name="Liu K.W."/>
            <person name="Li Z."/>
            <person name="Lohaus R."/>
            <person name="Hsiao Y.Y."/>
            <person name="Niu S.C."/>
            <person name="Wang J.Y."/>
            <person name="Lin Y.C."/>
            <person name="Xu Q."/>
            <person name="Chen L.J."/>
            <person name="Yoshida K."/>
            <person name="Fujiwara S."/>
            <person name="Wang Z.W."/>
            <person name="Zhang Y.Q."/>
            <person name="Mitsuda N."/>
            <person name="Wang M."/>
            <person name="Liu G.H."/>
            <person name="Pecoraro L."/>
            <person name="Huang H.X."/>
            <person name="Xiao X.J."/>
            <person name="Lin M."/>
            <person name="Wu X.Y."/>
            <person name="Wu W.L."/>
            <person name="Chen Y.Y."/>
            <person name="Chang S.B."/>
            <person name="Sakamoto S."/>
            <person name="Ohme-Takagi M."/>
            <person name="Yagi M."/>
            <person name="Zeng S.J."/>
            <person name="Shen C.Y."/>
            <person name="Yeh C.M."/>
            <person name="Luo Y.B."/>
            <person name="Tsai W.C."/>
            <person name="Van de Peer Y."/>
            <person name="Liu Z.J."/>
        </authorList>
    </citation>
    <scope>NUCLEOTIDE SEQUENCE [LARGE SCALE GENOMIC DNA]</scope>
    <source>
        <tissue evidence="1">The whole plant</tissue>
    </source>
</reference>
<organism evidence="1 2">
    <name type="scientific">Dendrobium catenatum</name>
    <dbReference type="NCBI Taxonomy" id="906689"/>
    <lineage>
        <taxon>Eukaryota</taxon>
        <taxon>Viridiplantae</taxon>
        <taxon>Streptophyta</taxon>
        <taxon>Embryophyta</taxon>
        <taxon>Tracheophyta</taxon>
        <taxon>Spermatophyta</taxon>
        <taxon>Magnoliopsida</taxon>
        <taxon>Liliopsida</taxon>
        <taxon>Asparagales</taxon>
        <taxon>Orchidaceae</taxon>
        <taxon>Epidendroideae</taxon>
        <taxon>Malaxideae</taxon>
        <taxon>Dendrobiinae</taxon>
        <taxon>Dendrobium</taxon>
    </lineage>
</organism>
<proteinExistence type="predicted"/>
<protein>
    <submittedName>
        <fullName evidence="1">Uncharacterized protein</fullName>
    </submittedName>
</protein>
<dbReference type="Proteomes" id="UP000233837">
    <property type="component" value="Unassembled WGS sequence"/>
</dbReference>
<sequence length="107" mass="12121">MTAYAGIYSQLLCRLHVGQVEGRSTPLLEQFVRGTHLKPRKELNTRAARPCEMHQITNNTFHLYKHPSQLGQSEGPIKALLPMFPLKGATLDQLLSLRQPVFLTTLR</sequence>
<name>A0A2I0W611_9ASPA</name>
<accession>A0A2I0W611</accession>
<dbReference type="EMBL" id="KZ502888">
    <property type="protein sequence ID" value="PKU71096.1"/>
    <property type="molecule type" value="Genomic_DNA"/>
</dbReference>